<sequence>MKTRPKSIFDPRYTRLILELIAIRKSKNWSQRKLAEMARTSHCFIGRTETSERRLDLIETIDLMKHLGLSKTEIIRKIKKLI</sequence>
<name>A0A388TJS3_9BACT</name>
<dbReference type="InterPro" id="IPR010982">
    <property type="entry name" value="Lambda_DNA-bd_dom_sf"/>
</dbReference>
<evidence type="ECO:0000259" key="1">
    <source>
        <dbReference type="PROSITE" id="PS50943"/>
    </source>
</evidence>
<dbReference type="PROSITE" id="PS50943">
    <property type="entry name" value="HTH_CROC1"/>
    <property type="match status" value="1"/>
</dbReference>
<dbReference type="GO" id="GO:0003677">
    <property type="term" value="F:DNA binding"/>
    <property type="evidence" value="ECO:0007669"/>
    <property type="project" value="InterPro"/>
</dbReference>
<evidence type="ECO:0000313" key="3">
    <source>
        <dbReference type="Proteomes" id="UP000282196"/>
    </source>
</evidence>
<dbReference type="Proteomes" id="UP000282196">
    <property type="component" value="Unassembled WGS sequence"/>
</dbReference>
<evidence type="ECO:0000313" key="2">
    <source>
        <dbReference type="EMBL" id="GBR77553.1"/>
    </source>
</evidence>
<protein>
    <submittedName>
        <fullName evidence="2">Transcriptional regulators XRE family</fullName>
    </submittedName>
</protein>
<dbReference type="Gene3D" id="1.10.260.40">
    <property type="entry name" value="lambda repressor-like DNA-binding domains"/>
    <property type="match status" value="1"/>
</dbReference>
<accession>A0A388TJS3</accession>
<gene>
    <name evidence="2" type="ORF">RDn1_212</name>
</gene>
<feature type="domain" description="HTH cro/C1-type" evidence="1">
    <location>
        <begin position="20"/>
        <end position="74"/>
    </location>
</feature>
<keyword evidence="3" id="KW-1185">Reference proteome</keyword>
<organism evidence="2 3">
    <name type="scientific">Candidatus Termititenax dinenymphae</name>
    <dbReference type="NCBI Taxonomy" id="2218523"/>
    <lineage>
        <taxon>Bacteria</taxon>
        <taxon>Bacillati</taxon>
        <taxon>Candidatus Margulisiibacteriota</taxon>
        <taxon>Candidatus Termititenacia</taxon>
        <taxon>Candidatus Termititenacales</taxon>
        <taxon>Candidatus Termititenacaceae</taxon>
        <taxon>Candidatus Termititenax</taxon>
    </lineage>
</organism>
<dbReference type="AlphaFoldDB" id="A0A388TJS3"/>
<dbReference type="SMART" id="SM00530">
    <property type="entry name" value="HTH_XRE"/>
    <property type="match status" value="1"/>
</dbReference>
<dbReference type="SUPFAM" id="SSF47413">
    <property type="entry name" value="lambda repressor-like DNA-binding domains"/>
    <property type="match status" value="1"/>
</dbReference>
<comment type="caution">
    <text evidence="2">The sequence shown here is derived from an EMBL/GenBank/DDBJ whole genome shotgun (WGS) entry which is preliminary data.</text>
</comment>
<reference evidence="2 3" key="1">
    <citation type="journal article" date="2019" name="ISME J.">
        <title>Genome analyses of uncultured TG2/ZB3 bacteria in 'Margulisbacteria' specifically attached to ectosymbiotic spirochetes of protists in the termite gut.</title>
        <authorList>
            <person name="Utami Y.D."/>
            <person name="Kuwahara H."/>
            <person name="Igai K."/>
            <person name="Murakami T."/>
            <person name="Sugaya K."/>
            <person name="Morikawa T."/>
            <person name="Nagura Y."/>
            <person name="Yuki M."/>
            <person name="Deevong P."/>
            <person name="Inoue T."/>
            <person name="Kihara K."/>
            <person name="Lo N."/>
            <person name="Yamada A."/>
            <person name="Ohkuma M."/>
            <person name="Hongoh Y."/>
        </authorList>
    </citation>
    <scope>NUCLEOTIDE SEQUENCE [LARGE SCALE GENOMIC DNA]</scope>
    <source>
        <strain evidence="2">RsDinE6-01</strain>
    </source>
</reference>
<proteinExistence type="predicted"/>
<dbReference type="EMBL" id="BGZP01000004">
    <property type="protein sequence ID" value="GBR77553.1"/>
    <property type="molecule type" value="Genomic_DNA"/>
</dbReference>
<dbReference type="InterPro" id="IPR001387">
    <property type="entry name" value="Cro/C1-type_HTH"/>
</dbReference>